<dbReference type="Gene3D" id="2.60.40.2070">
    <property type="match status" value="1"/>
</dbReference>
<keyword evidence="3 10" id="KW-0813">Transport</keyword>
<dbReference type="AlphaFoldDB" id="A0A2S3XFL6"/>
<dbReference type="Pfam" id="PF00577">
    <property type="entry name" value="Usher"/>
    <property type="match status" value="1"/>
</dbReference>
<dbReference type="PANTHER" id="PTHR30451">
    <property type="entry name" value="OUTER MEMBRANE USHER PROTEIN"/>
    <property type="match status" value="1"/>
</dbReference>
<feature type="chain" id="PRO_5015608392" evidence="11">
    <location>
        <begin position="38"/>
        <end position="857"/>
    </location>
</feature>
<name>A0A2S3XFL6_PSEPU</name>
<evidence type="ECO:0000256" key="3">
    <source>
        <dbReference type="ARBA" id="ARBA00022448"/>
    </source>
</evidence>
<evidence type="ECO:0000256" key="10">
    <source>
        <dbReference type="RuleBase" id="RU003884"/>
    </source>
</evidence>
<dbReference type="InterPro" id="IPR018030">
    <property type="entry name" value="Fimbrial_membr_usher_CS"/>
</dbReference>
<evidence type="ECO:0000256" key="6">
    <source>
        <dbReference type="ARBA" id="ARBA00022692"/>
    </source>
</evidence>
<reference evidence="14 15" key="1">
    <citation type="submission" date="2016-08" db="EMBL/GenBank/DDBJ databases">
        <authorList>
            <person name="Seilhamer J.J."/>
        </authorList>
    </citation>
    <scope>NUCLEOTIDE SEQUENCE [LARGE SCALE GENOMIC DNA]</scope>
    <source>
        <strain evidence="14 15">KH-18-2</strain>
    </source>
</reference>
<dbReference type="Proteomes" id="UP000237378">
    <property type="component" value="Unassembled WGS sequence"/>
</dbReference>
<dbReference type="Gene3D" id="3.10.20.410">
    <property type="match status" value="1"/>
</dbReference>
<evidence type="ECO:0000256" key="2">
    <source>
        <dbReference type="ARBA" id="ARBA00008064"/>
    </source>
</evidence>
<dbReference type="InterPro" id="IPR037224">
    <property type="entry name" value="PapC_N_sf"/>
</dbReference>
<dbReference type="InterPro" id="IPR025949">
    <property type="entry name" value="PapC-like_C"/>
</dbReference>
<dbReference type="PANTHER" id="PTHR30451:SF21">
    <property type="entry name" value="FIMBRIAL USHER DOMAIN-CONTAINING PROTEIN YDET-RELATED"/>
    <property type="match status" value="1"/>
</dbReference>
<reference evidence="14 15" key="2">
    <citation type="submission" date="2018-03" db="EMBL/GenBank/DDBJ databases">
        <title>Draft genome of Pseudomonas putida strain KH-18-2.</title>
        <authorList>
            <person name="Yoshizawa S."/>
            <person name="Khan N.H."/>
            <person name="Nishimura M."/>
            <person name="Chiura H.X."/>
            <person name="Ogura Y."/>
            <person name="Hayashi T."/>
            <person name="Kogure K."/>
        </authorList>
    </citation>
    <scope>NUCLEOTIDE SEQUENCE [LARGE SCALE GENOMIC DNA]</scope>
    <source>
        <strain evidence="14 15">KH-18-2</strain>
    </source>
</reference>
<keyword evidence="4" id="KW-1134">Transmembrane beta strand</keyword>
<evidence type="ECO:0000256" key="9">
    <source>
        <dbReference type="ARBA" id="ARBA00023237"/>
    </source>
</evidence>
<feature type="signal peptide" evidence="11">
    <location>
        <begin position="1"/>
        <end position="37"/>
    </location>
</feature>
<gene>
    <name evidence="14" type="ORF">BGP82_05460</name>
</gene>
<dbReference type="InterPro" id="IPR043142">
    <property type="entry name" value="PapC-like_C_sf"/>
</dbReference>
<keyword evidence="5 10" id="KW-1029">Fimbrium biogenesis</keyword>
<protein>
    <submittedName>
        <fullName evidence="14">Ferrous iron transporter B</fullName>
    </submittedName>
</protein>
<evidence type="ECO:0000259" key="12">
    <source>
        <dbReference type="Pfam" id="PF13953"/>
    </source>
</evidence>
<dbReference type="InterPro" id="IPR000015">
    <property type="entry name" value="Fimb_usher"/>
</dbReference>
<evidence type="ECO:0000256" key="4">
    <source>
        <dbReference type="ARBA" id="ARBA00022452"/>
    </source>
</evidence>
<comment type="similarity">
    <text evidence="2 10">Belongs to the fimbrial export usher family.</text>
</comment>
<evidence type="ECO:0000313" key="14">
    <source>
        <dbReference type="EMBL" id="POG13882.1"/>
    </source>
</evidence>
<keyword evidence="9 10" id="KW-0998">Cell outer membrane</keyword>
<dbReference type="GO" id="GO:0009297">
    <property type="term" value="P:pilus assembly"/>
    <property type="evidence" value="ECO:0007669"/>
    <property type="project" value="InterPro"/>
</dbReference>
<dbReference type="EMBL" id="MING01000019">
    <property type="protein sequence ID" value="POG13882.1"/>
    <property type="molecule type" value="Genomic_DNA"/>
</dbReference>
<accession>A0A2S3XFL6</accession>
<keyword evidence="8 10" id="KW-0472">Membrane</keyword>
<sequence>MPRLDRRRHLPSRLRLAPLSPLLGAFVTLAPATSTLAETSPVTFQAGFMRQPPGQATDAGAVALQSLAAHTPLPAGRYRVALLVNLAPIEERELEFHAAANGSGLQPCLTGDVLRALDLREQALETALPEDDSCVDLATLIPQASVDFDPAQLRLSLSIPQVALRQDRSGNVPQERWDAGINAAFVNYQVSAQHSSLREGRNTSSQDLYLNSGINLGAWRLRSQQALRQGDDGTRQWSRSDTYAQRDLPGLRANLTLGETFTGSDVFRSFAFSGVRLASDQEMLSDTLQQYAPVIRGVAQTRAKIEVLRNGFPIYSSYVAPGPYAIDDLSVGAGHGELEVVVTESDGQVSRFIQPYSSLGSLLREGVWRYTGTAGRYNGAEHLDKPGFWQTTLARGGTWNSTLYGGLLASDYYRAYALGAARDFADLGALSLDVTQASTDLGGSLGQVQGHSVALRYGKSFQTRTSLRFAGYRYSTEGYRDFDEAVLQRNSASRFAGSRRSRLEASAYQTMGQSSSLSLTLSQEDYWRSDYQRRQFQLQYNTRLGDLGVNLFASQSLSERNTDSRMFGLSLSLPLDFGRRQTTRFDLQRVNGQYSERASLQGGLLDDRLSYYAALANDQNNRKSGNLSLAYQGSKASYGVGYSEGSNYRTLSLNASGSMLAHADGITFGSYMGETTALVHVPDVADLGMQNATSTRTDADGYLLVPYLRPYRVNSLVLDTDQLPPEVVIENGSQQVVPRRGAVVKARFDARRVVRMVLTLQHPDGRPLPFGADVSDEQGKSLAVVGQAGQTLLASTQQGPQHLTVRWQDDGNQHCQVAVNPQNLPLLDGFRMQTLQCLPVSVDDTKPASADDSQEHA</sequence>
<dbReference type="SUPFAM" id="SSF141729">
    <property type="entry name" value="FimD N-terminal domain-like"/>
    <property type="match status" value="1"/>
</dbReference>
<feature type="domain" description="PapC N-terminal" evidence="13">
    <location>
        <begin position="44"/>
        <end position="191"/>
    </location>
</feature>
<proteinExistence type="inferred from homology"/>
<comment type="caution">
    <text evidence="14">The sequence shown here is derived from an EMBL/GenBank/DDBJ whole genome shotgun (WGS) entry which is preliminary data.</text>
</comment>
<evidence type="ECO:0000256" key="8">
    <source>
        <dbReference type="ARBA" id="ARBA00023136"/>
    </source>
</evidence>
<evidence type="ECO:0000256" key="1">
    <source>
        <dbReference type="ARBA" id="ARBA00004571"/>
    </source>
</evidence>
<dbReference type="GO" id="GO:0009279">
    <property type="term" value="C:cell outer membrane"/>
    <property type="evidence" value="ECO:0007669"/>
    <property type="project" value="UniProtKB-SubCell"/>
</dbReference>
<evidence type="ECO:0000256" key="11">
    <source>
        <dbReference type="SAM" id="SignalP"/>
    </source>
</evidence>
<evidence type="ECO:0000256" key="7">
    <source>
        <dbReference type="ARBA" id="ARBA00022729"/>
    </source>
</evidence>
<dbReference type="GO" id="GO:0015473">
    <property type="term" value="F:fimbrial usher porin activity"/>
    <property type="evidence" value="ECO:0007669"/>
    <property type="project" value="InterPro"/>
</dbReference>
<keyword evidence="7 11" id="KW-0732">Signal</keyword>
<comment type="subcellular location">
    <subcellularLocation>
        <location evidence="1 10">Cell outer membrane</location>
        <topology evidence="1 10">Multi-pass membrane protein</topology>
    </subcellularLocation>
</comment>
<dbReference type="Pfam" id="PF13953">
    <property type="entry name" value="PapC_C"/>
    <property type="match status" value="1"/>
</dbReference>
<keyword evidence="6 10" id="KW-0812">Transmembrane</keyword>
<dbReference type="InterPro" id="IPR042186">
    <property type="entry name" value="FimD_plug_dom"/>
</dbReference>
<dbReference type="RefSeq" id="WP_021784796.1">
    <property type="nucleotide sequence ID" value="NZ_CP143524.1"/>
</dbReference>
<dbReference type="InterPro" id="IPR025885">
    <property type="entry name" value="PapC_N"/>
</dbReference>
<feature type="domain" description="PapC-like C-terminal" evidence="12">
    <location>
        <begin position="758"/>
        <end position="819"/>
    </location>
</feature>
<evidence type="ECO:0000259" key="13">
    <source>
        <dbReference type="Pfam" id="PF13954"/>
    </source>
</evidence>
<dbReference type="Gene3D" id="2.60.40.2610">
    <property type="entry name" value="Outer membrane usher protein FimD, plug domain"/>
    <property type="match status" value="1"/>
</dbReference>
<evidence type="ECO:0000256" key="5">
    <source>
        <dbReference type="ARBA" id="ARBA00022558"/>
    </source>
</evidence>
<dbReference type="Pfam" id="PF13954">
    <property type="entry name" value="PapC_N"/>
    <property type="match status" value="1"/>
</dbReference>
<organism evidence="14 15">
    <name type="scientific">Pseudomonas putida</name>
    <name type="common">Arthrobacter siderocapsulatus</name>
    <dbReference type="NCBI Taxonomy" id="303"/>
    <lineage>
        <taxon>Bacteria</taxon>
        <taxon>Pseudomonadati</taxon>
        <taxon>Pseudomonadota</taxon>
        <taxon>Gammaproteobacteria</taxon>
        <taxon>Pseudomonadales</taxon>
        <taxon>Pseudomonadaceae</taxon>
        <taxon>Pseudomonas</taxon>
    </lineage>
</organism>
<dbReference type="PROSITE" id="PS01151">
    <property type="entry name" value="FIMBRIAL_USHER"/>
    <property type="match status" value="1"/>
</dbReference>
<dbReference type="Gene3D" id="2.60.40.3110">
    <property type="match status" value="1"/>
</dbReference>
<evidence type="ECO:0000313" key="15">
    <source>
        <dbReference type="Proteomes" id="UP000237378"/>
    </source>
</evidence>